<dbReference type="NCBIfam" id="TIGR01760">
    <property type="entry name" value="tape_meas_TP901"/>
    <property type="match status" value="1"/>
</dbReference>
<feature type="region of interest" description="Disordered" evidence="3">
    <location>
        <begin position="994"/>
        <end position="1018"/>
    </location>
</feature>
<evidence type="ECO:0000259" key="5">
    <source>
        <dbReference type="Pfam" id="PF10145"/>
    </source>
</evidence>
<evidence type="ECO:0000256" key="2">
    <source>
        <dbReference type="ARBA" id="ARBA00022612"/>
    </source>
</evidence>
<dbReference type="PANTHER" id="PTHR37813">
    <property type="entry name" value="FELS-2 PROPHAGE PROTEIN"/>
    <property type="match status" value="1"/>
</dbReference>
<dbReference type="Pfam" id="PF10145">
    <property type="entry name" value="PhageMin_Tail"/>
    <property type="match status" value="1"/>
</dbReference>
<feature type="compositionally biased region" description="Gly residues" evidence="3">
    <location>
        <begin position="998"/>
        <end position="1013"/>
    </location>
</feature>
<evidence type="ECO:0000313" key="6">
    <source>
        <dbReference type="EMBL" id="DAG05319.1"/>
    </source>
</evidence>
<accession>A0A8S5VFB9</accession>
<evidence type="ECO:0000256" key="3">
    <source>
        <dbReference type="SAM" id="MobiDB-lite"/>
    </source>
</evidence>
<dbReference type="InterPro" id="IPR011989">
    <property type="entry name" value="ARM-like"/>
</dbReference>
<dbReference type="PANTHER" id="PTHR37813:SF1">
    <property type="entry name" value="FELS-2 PROPHAGE PROTEIN"/>
    <property type="match status" value="1"/>
</dbReference>
<keyword evidence="4" id="KW-0472">Membrane</keyword>
<evidence type="ECO:0000256" key="4">
    <source>
        <dbReference type="SAM" id="Phobius"/>
    </source>
</evidence>
<evidence type="ECO:0000256" key="1">
    <source>
        <dbReference type="ARBA" id="ARBA00022465"/>
    </source>
</evidence>
<dbReference type="EMBL" id="BK016255">
    <property type="protein sequence ID" value="DAG05319.1"/>
    <property type="molecule type" value="Genomic_DNA"/>
</dbReference>
<reference evidence="6" key="1">
    <citation type="journal article" date="2021" name="Proc. Natl. Acad. Sci. U.S.A.">
        <title>A Catalog of Tens of Thousands of Viruses from Human Metagenomes Reveals Hidden Associations with Chronic Diseases.</title>
        <authorList>
            <person name="Tisza M.J."/>
            <person name="Buck C.B."/>
        </authorList>
    </citation>
    <scope>NUCLEOTIDE SEQUENCE</scope>
    <source>
        <strain evidence="6">CthEJ2</strain>
    </source>
</reference>
<sequence>MAELVTSSVDIGSSFETALAKVSTIADTSKVSVGDLNKQILDTSGSMGVAAADIAEAAYQAISAGQDTANAVAFAGQASKLAAAGFTSSSSAVDILTTALNAYGLSADQAIHVSDVLLTTQNLGKTSVDELSSSMGKVIPLAAAYGVTVENLSSGLAVMTANGIATAEATTYTKSMLNELGDAGSTVGKILQKQTGKSFAQLNAEGKSLGDVLQILYQNVGGSSTAFAGLWSSVEAGTGALSLASGGAEHFNDVLSQMQNSAGATETAYETMTDTFQHKVETMQTAAQNFGITLYDSLESSLSDATQWGTDCLTQLTTALSEGGPEAMLQAAGQILSDLAAGIAEQLPGLMQTGVDIITQLTQSLTDAMPAMLDTAGEVLGTLAQGIIDNLPELIVCAARIISELVNYLGDHADDIMDKGVQFVESIITGITAALPQLITSAAGLIAKWAAALIAHLPDILKCGAAMLTTLVDGIIRSIENLAEAALACIAKLVGVWDGNMDEFGHIGENIVQGIINGIAGMWGKLTSWVSGLIANLVGTASNAATTGIASGAASAVASAYNGKGMNRDQRHQDALAGKGISNKSWTERQNEAKAAAAESQKAASTISQSAGKAASAVSTSGKKASASTKAVTASVVKSISDTTTEIDGKITRTTENITETLSNGKTQQKQVITETSRQMVDGVLKDVKTITEVAADGTETVKQTMETVRETAKTVTSTFETLADGVKTTTQTVTETLTDGTETQKQVITEVYDDIVDGALVTVEKIKTVAADGTVQVAEQIKKSSADTFDGLWKELQTEADTGILGTFDDLYTAVKNQDWLSVGKWVASTIYDGLTANQKKQVNDFALGIVTKLNKALGGARDQLVQGAIDLGGQIVHGLTGGFSEVWQQAQGLGSTLIEIFGGLKTPLSNAALAISQGMKGGLISAFPEILASLGSLIGSIGGAFVAMLDAIAAALFPTGFGTPQALLMIAAGVALAAVIAGIVASIGGSFSKKGSSGGGSSGGGSSGSGSMGSVDITTGTGSLEDAINANTKALEKTNSALADMIRQAGALVLSDNMRLGSTVAASGTAQVVSAANSYHREGDTNITQNFYNGHDTAAAQQREARWEADKAKACKR</sequence>
<feature type="transmembrane region" description="Helical" evidence="4">
    <location>
        <begin position="932"/>
        <end position="959"/>
    </location>
</feature>
<dbReference type="SUPFAM" id="SSF48371">
    <property type="entry name" value="ARM repeat"/>
    <property type="match status" value="1"/>
</dbReference>
<dbReference type="InterPro" id="IPR016024">
    <property type="entry name" value="ARM-type_fold"/>
</dbReference>
<organism evidence="6">
    <name type="scientific">Siphoviridae sp. cthEJ2</name>
    <dbReference type="NCBI Taxonomy" id="2825612"/>
    <lineage>
        <taxon>Viruses</taxon>
        <taxon>Duplodnaviria</taxon>
        <taxon>Heunggongvirae</taxon>
        <taxon>Uroviricota</taxon>
        <taxon>Caudoviricetes</taxon>
    </lineage>
</organism>
<dbReference type="InterPro" id="IPR010090">
    <property type="entry name" value="Phage_tape_meas"/>
</dbReference>
<dbReference type="Gene3D" id="1.25.10.10">
    <property type="entry name" value="Leucine-rich Repeat Variant"/>
    <property type="match status" value="1"/>
</dbReference>
<feature type="transmembrane region" description="Helical" evidence="4">
    <location>
        <begin position="968"/>
        <end position="989"/>
    </location>
</feature>
<feature type="domain" description="Phage tail tape measure protein" evidence="5">
    <location>
        <begin position="37"/>
        <end position="225"/>
    </location>
</feature>
<keyword evidence="4" id="KW-0812">Transmembrane</keyword>
<keyword evidence="4" id="KW-1133">Transmembrane helix</keyword>
<dbReference type="GO" id="GO:0098003">
    <property type="term" value="P:viral tail assembly"/>
    <property type="evidence" value="ECO:0007669"/>
    <property type="project" value="UniProtKB-KW"/>
</dbReference>
<keyword evidence="2" id="KW-1188">Viral release from host cell</keyword>
<keyword evidence="1" id="KW-1245">Viral tail assembly</keyword>
<proteinExistence type="predicted"/>
<name>A0A8S5VFB9_9CAUD</name>
<protein>
    <submittedName>
        <fullName evidence="6">Tail tape measure protein</fullName>
    </submittedName>
</protein>